<evidence type="ECO:0000256" key="4">
    <source>
        <dbReference type="ARBA" id="ARBA00012329"/>
    </source>
</evidence>
<dbReference type="OrthoDB" id="15425at2759"/>
<dbReference type="PANTHER" id="PTHR11609:SF5">
    <property type="entry name" value="PHOSPHORIBOSYLAMINOIMIDAZOLE CARBOXYLASE"/>
    <property type="match status" value="1"/>
</dbReference>
<evidence type="ECO:0000256" key="9">
    <source>
        <dbReference type="ARBA" id="ARBA00022840"/>
    </source>
</evidence>
<feature type="compositionally biased region" description="Polar residues" evidence="12">
    <location>
        <begin position="410"/>
        <end position="428"/>
    </location>
</feature>
<evidence type="ECO:0000256" key="6">
    <source>
        <dbReference type="ARBA" id="ARBA00022741"/>
    </source>
</evidence>
<dbReference type="SUPFAM" id="SSF52255">
    <property type="entry name" value="N5-CAIR mutase (phosphoribosylaminoimidazole carboxylase, PurE)"/>
    <property type="match status" value="1"/>
</dbReference>
<keyword evidence="6 11" id="KW-0547">Nucleotide-binding</keyword>
<evidence type="ECO:0000313" key="15">
    <source>
        <dbReference type="Proteomes" id="UP000070133"/>
    </source>
</evidence>
<dbReference type="PROSITE" id="PS50975">
    <property type="entry name" value="ATP_GRASP"/>
    <property type="match status" value="1"/>
</dbReference>
<keyword evidence="7" id="KW-0658">Purine biosynthesis</keyword>
<evidence type="ECO:0000256" key="3">
    <source>
        <dbReference type="ARBA" id="ARBA00006114"/>
    </source>
</evidence>
<dbReference type="Pfam" id="PF17769">
    <property type="entry name" value="PurK_C"/>
    <property type="match status" value="1"/>
</dbReference>
<dbReference type="Gene3D" id="3.30.1490.20">
    <property type="entry name" value="ATP-grasp fold, A domain"/>
    <property type="match status" value="1"/>
</dbReference>
<feature type="region of interest" description="Disordered" evidence="12">
    <location>
        <begin position="410"/>
        <end position="431"/>
    </location>
</feature>
<organism evidence="14 15">
    <name type="scientific">Pseudocercospora eumusae</name>
    <dbReference type="NCBI Taxonomy" id="321146"/>
    <lineage>
        <taxon>Eukaryota</taxon>
        <taxon>Fungi</taxon>
        <taxon>Dikarya</taxon>
        <taxon>Ascomycota</taxon>
        <taxon>Pezizomycotina</taxon>
        <taxon>Dothideomycetes</taxon>
        <taxon>Dothideomycetidae</taxon>
        <taxon>Mycosphaerellales</taxon>
        <taxon>Mycosphaerellaceae</taxon>
        <taxon>Pseudocercospora</taxon>
    </lineage>
</organism>
<dbReference type="AlphaFoldDB" id="A0A139GZ60"/>
<dbReference type="GO" id="GO:0004638">
    <property type="term" value="F:phosphoribosylaminoimidazole carboxylase activity"/>
    <property type="evidence" value="ECO:0007669"/>
    <property type="project" value="UniProtKB-EC"/>
</dbReference>
<feature type="domain" description="ATP-grasp" evidence="13">
    <location>
        <begin position="131"/>
        <end position="321"/>
    </location>
</feature>
<comment type="catalytic activity">
    <reaction evidence="1">
        <text>5-amino-1-(5-phospho-D-ribosyl)imidazole-4-carboxylate + H(+) = 5-amino-1-(5-phospho-beta-D-ribosyl)imidazole + CO2</text>
        <dbReference type="Rhea" id="RHEA:10792"/>
        <dbReference type="ChEBI" id="CHEBI:15378"/>
        <dbReference type="ChEBI" id="CHEBI:16526"/>
        <dbReference type="ChEBI" id="CHEBI:77657"/>
        <dbReference type="ChEBI" id="CHEBI:137981"/>
        <dbReference type="EC" id="4.1.1.21"/>
    </reaction>
</comment>
<dbReference type="InterPro" id="IPR016185">
    <property type="entry name" value="PreATP-grasp_dom_sf"/>
</dbReference>
<feature type="compositionally biased region" description="Polar residues" evidence="12">
    <location>
        <begin position="642"/>
        <end position="653"/>
    </location>
</feature>
<feature type="compositionally biased region" description="Basic and acidic residues" evidence="12">
    <location>
        <begin position="676"/>
        <end position="688"/>
    </location>
</feature>
<keyword evidence="15" id="KW-1185">Reference proteome</keyword>
<dbReference type="EC" id="4.1.1.21" evidence="4"/>
<evidence type="ECO:0000256" key="11">
    <source>
        <dbReference type="PROSITE-ProRule" id="PRU00409"/>
    </source>
</evidence>
<dbReference type="InterPro" id="IPR040686">
    <property type="entry name" value="PurK_C"/>
</dbReference>
<gene>
    <name evidence="14" type="ORF">AC578_8799</name>
</gene>
<keyword evidence="9 11" id="KW-0067">ATP-binding</keyword>
<dbReference type="Gene3D" id="3.40.50.1970">
    <property type="match status" value="1"/>
</dbReference>
<dbReference type="Proteomes" id="UP000070133">
    <property type="component" value="Unassembled WGS sequence"/>
</dbReference>
<dbReference type="HAMAP" id="MF_01928">
    <property type="entry name" value="PurK"/>
    <property type="match status" value="1"/>
</dbReference>
<dbReference type="Gene3D" id="3.30.470.20">
    <property type="entry name" value="ATP-grasp fold, B domain"/>
    <property type="match status" value="1"/>
</dbReference>
<comment type="similarity">
    <text evidence="3">In the C-terminal section; belongs to the AIR carboxylase family. Class I subfamily.</text>
</comment>
<dbReference type="InterPro" id="IPR033747">
    <property type="entry name" value="PurE_ClassI"/>
</dbReference>
<dbReference type="Gene3D" id="3.40.50.20">
    <property type="match status" value="1"/>
</dbReference>
<dbReference type="NCBIfam" id="TIGR01161">
    <property type="entry name" value="purK"/>
    <property type="match status" value="1"/>
</dbReference>
<evidence type="ECO:0000256" key="7">
    <source>
        <dbReference type="ARBA" id="ARBA00022755"/>
    </source>
</evidence>
<dbReference type="InterPro" id="IPR005875">
    <property type="entry name" value="PurK"/>
</dbReference>
<dbReference type="UniPathway" id="UPA00074">
    <property type="reaction ID" value="UER00130"/>
</dbReference>
<reference evidence="14 15" key="1">
    <citation type="submission" date="2015-07" db="EMBL/GenBank/DDBJ databases">
        <title>Comparative genomics of the Sigatoka disease complex on banana suggests a link between parallel evolutionary changes in Pseudocercospora fijiensis and Pseudocercospora eumusae and increased virulence on the banana host.</title>
        <authorList>
            <person name="Chang T.-C."/>
            <person name="Salvucci A."/>
            <person name="Crous P.W."/>
            <person name="Stergiopoulos I."/>
        </authorList>
    </citation>
    <scope>NUCLEOTIDE SEQUENCE [LARGE SCALE GENOMIC DNA]</scope>
    <source>
        <strain evidence="14 15">CBS 114824</strain>
    </source>
</reference>
<dbReference type="InterPro" id="IPR003135">
    <property type="entry name" value="ATP-grasp_carboxylate-amine"/>
</dbReference>
<dbReference type="GO" id="GO:0006189">
    <property type="term" value="P:'de novo' IMP biosynthetic process"/>
    <property type="evidence" value="ECO:0007669"/>
    <property type="project" value="UniProtKB-UniPathway"/>
</dbReference>
<comment type="pathway">
    <text evidence="2">Purine metabolism; IMP biosynthesis via de novo pathway; 5-amino-1-(5-phospho-D-ribosyl)imidazole-4-carboxylate from 5-amino-1-(5-phospho-D-ribosyl)imidazole (carboxylase route): step 1/1.</text>
</comment>
<evidence type="ECO:0000256" key="1">
    <source>
        <dbReference type="ARBA" id="ARBA00001244"/>
    </source>
</evidence>
<dbReference type="EMBL" id="LFZN01000213">
    <property type="protein sequence ID" value="KXS95483.1"/>
    <property type="molecule type" value="Genomic_DNA"/>
</dbReference>
<dbReference type="HAMAP" id="MF_01929">
    <property type="entry name" value="PurE_classI"/>
    <property type="match status" value="1"/>
</dbReference>
<evidence type="ECO:0000256" key="2">
    <source>
        <dbReference type="ARBA" id="ARBA00004747"/>
    </source>
</evidence>
<protein>
    <recommendedName>
        <fullName evidence="5">Phosphoribosylaminoimidazole carboxylase</fullName>
        <ecNumber evidence="4">4.1.1.21</ecNumber>
    </recommendedName>
</protein>
<comment type="caution">
    <text evidence="14">The sequence shown here is derived from an EMBL/GenBank/DDBJ whole genome shotgun (WGS) entry which is preliminary data.</text>
</comment>
<name>A0A139GZ60_9PEZI</name>
<dbReference type="InterPro" id="IPR000031">
    <property type="entry name" value="PurE_dom"/>
</dbReference>
<evidence type="ECO:0000256" key="8">
    <source>
        <dbReference type="ARBA" id="ARBA00022793"/>
    </source>
</evidence>
<dbReference type="Pfam" id="PF02222">
    <property type="entry name" value="ATP-grasp"/>
    <property type="match status" value="1"/>
</dbReference>
<evidence type="ECO:0000256" key="10">
    <source>
        <dbReference type="ARBA" id="ARBA00023239"/>
    </source>
</evidence>
<evidence type="ECO:0000259" key="13">
    <source>
        <dbReference type="PROSITE" id="PS50975"/>
    </source>
</evidence>
<dbReference type="SUPFAM" id="SSF56059">
    <property type="entry name" value="Glutathione synthetase ATP-binding domain-like"/>
    <property type="match status" value="1"/>
</dbReference>
<dbReference type="STRING" id="321146.A0A139GZ60"/>
<evidence type="ECO:0000256" key="12">
    <source>
        <dbReference type="SAM" id="MobiDB-lite"/>
    </source>
</evidence>
<dbReference type="Pfam" id="PF00731">
    <property type="entry name" value="AIRC"/>
    <property type="match status" value="1"/>
</dbReference>
<dbReference type="GO" id="GO:0005524">
    <property type="term" value="F:ATP binding"/>
    <property type="evidence" value="ECO:0007669"/>
    <property type="project" value="UniProtKB-UniRule"/>
</dbReference>
<dbReference type="GO" id="GO:0046872">
    <property type="term" value="F:metal ion binding"/>
    <property type="evidence" value="ECO:0007669"/>
    <property type="project" value="InterPro"/>
</dbReference>
<accession>A0A139GZ60</accession>
<dbReference type="SUPFAM" id="SSF52440">
    <property type="entry name" value="PreATP-grasp domain"/>
    <property type="match status" value="1"/>
</dbReference>
<dbReference type="NCBIfam" id="TIGR01162">
    <property type="entry name" value="purE"/>
    <property type="match status" value="1"/>
</dbReference>
<dbReference type="SUPFAM" id="SSF51246">
    <property type="entry name" value="Rudiment single hybrid motif"/>
    <property type="match status" value="1"/>
</dbReference>
<dbReference type="InterPro" id="IPR011054">
    <property type="entry name" value="Rudment_hybrid_motif"/>
</dbReference>
<evidence type="ECO:0000313" key="14">
    <source>
        <dbReference type="EMBL" id="KXS95483.1"/>
    </source>
</evidence>
<dbReference type="FunFam" id="3.30.470.20:FF:000037">
    <property type="entry name" value="Phosphoribosylaminoimidazole carboxylase, chloroplastic"/>
    <property type="match status" value="1"/>
</dbReference>
<dbReference type="NCBIfam" id="NF004679">
    <property type="entry name" value="PRK06019.1-5"/>
    <property type="match status" value="1"/>
</dbReference>
<dbReference type="PANTHER" id="PTHR11609">
    <property type="entry name" value="PURINE BIOSYNTHESIS PROTEIN 6/7, PUR6/7"/>
    <property type="match status" value="1"/>
</dbReference>
<feature type="compositionally biased region" description="Low complexity" evidence="12">
    <location>
        <begin position="605"/>
        <end position="626"/>
    </location>
</feature>
<evidence type="ECO:0000256" key="5">
    <source>
        <dbReference type="ARBA" id="ARBA00021059"/>
    </source>
</evidence>
<dbReference type="InterPro" id="IPR054350">
    <property type="entry name" value="PurT/PurK_preATP-grasp"/>
</dbReference>
<sequence length="704" mass="77086">MQSRLYEEFRSRESFTTAKEAVRMASDKVIGVLGGGQLGRMLVEAANLLEIKVNFLDAPGSSAKQVSNHDGHVDGSFKDRRAIQKLAARSDVVTVEIEHVDTEMLEEISETVDVQPHWKTLRMIQDKYNQKWHLKKNGVATTESLSLEDPTVRELERVSGELGLPLMLKSRRDAYDGRGNFAIKTKTDFRPALEALSVNRDLYAEKWANFKMELAVMVVKTANEVLAFPTTETIHEDSICKLTYTPARDVSPEVSKKAQELARRAVSCFEGKGVFGVEMFLLLDGQTLLINEIAPRPHNSGHWTIEGCLVSQYEAHLRAILDLPLQQEDLELREPSIMLNILGGDEEDSHLKIARAALAQRRTKLHLYGKGKSRKGRKMGHITVCAPTMSQAERLIQPMIELVDEGKPQTPSFARSLSSATGSSMTTRETPEQQPLIAVVMGSDSDLPVLQPGLAILNKFGIPYTTRITSAHRTPTWMAHFASQASQTSIKVIIAAAGGAAHLPGMTAAYTPLPVIGVPVKPTIGDGMDSLLSICNMPRGVPVATVSINNSVNAALLASRILGTYDNGIRQVVEKYMADSEKEVIVKDEKLAKLGPDAYAEQVLNSPTTTTSSSDPSSSTTNNQTNHVAPSKNVRGFGSRISAPSTTNSTNEYINIPHRRPSSAVSRLSRPLSMFSRKESLDGRESHSSHGGGSGIYTPERSER</sequence>
<dbReference type="InterPro" id="IPR013815">
    <property type="entry name" value="ATP_grasp_subdomain_1"/>
</dbReference>
<keyword evidence="10" id="KW-0456">Lyase</keyword>
<dbReference type="Pfam" id="PF22660">
    <property type="entry name" value="RS_preATP-grasp-like"/>
    <property type="match status" value="1"/>
</dbReference>
<keyword evidence="8" id="KW-0210">Decarboxylase</keyword>
<dbReference type="SMART" id="SM01001">
    <property type="entry name" value="AIRC"/>
    <property type="match status" value="1"/>
</dbReference>
<dbReference type="InterPro" id="IPR011761">
    <property type="entry name" value="ATP-grasp"/>
</dbReference>
<proteinExistence type="inferred from homology"/>
<feature type="region of interest" description="Disordered" evidence="12">
    <location>
        <begin position="604"/>
        <end position="704"/>
    </location>
</feature>